<dbReference type="Proteomes" id="UP001336020">
    <property type="component" value="Unassembled WGS sequence"/>
</dbReference>
<protein>
    <recommendedName>
        <fullName evidence="3">Nuclease SbcCD subunit C</fullName>
    </recommendedName>
</protein>
<gene>
    <name evidence="7" type="ORF">Q7514_18835</name>
</gene>
<evidence type="ECO:0000256" key="5">
    <source>
        <dbReference type="SAM" id="MobiDB-lite"/>
    </source>
</evidence>
<dbReference type="InterPro" id="IPR027417">
    <property type="entry name" value="P-loop_NTPase"/>
</dbReference>
<dbReference type="PANTHER" id="PTHR32114:SF2">
    <property type="entry name" value="ABC TRANSPORTER ABCH.3"/>
    <property type="match status" value="1"/>
</dbReference>
<evidence type="ECO:0000256" key="3">
    <source>
        <dbReference type="ARBA" id="ARBA00013368"/>
    </source>
</evidence>
<evidence type="ECO:0000256" key="4">
    <source>
        <dbReference type="SAM" id="Coils"/>
    </source>
</evidence>
<dbReference type="InterPro" id="IPR038729">
    <property type="entry name" value="Rad50/SbcC_AAA"/>
</dbReference>
<evidence type="ECO:0000259" key="6">
    <source>
        <dbReference type="Pfam" id="PF13476"/>
    </source>
</evidence>
<dbReference type="SUPFAM" id="SSF52540">
    <property type="entry name" value="P-loop containing nucleoside triphosphate hydrolases"/>
    <property type="match status" value="1"/>
</dbReference>
<dbReference type="Gene3D" id="3.40.50.300">
    <property type="entry name" value="P-loop containing nucleotide triphosphate hydrolases"/>
    <property type="match status" value="2"/>
</dbReference>
<accession>A0ABU7LF88</accession>
<organism evidence="7 8">
    <name type="scientific">Rhodococcus artemisiae</name>
    <dbReference type="NCBI Taxonomy" id="714159"/>
    <lineage>
        <taxon>Bacteria</taxon>
        <taxon>Bacillati</taxon>
        <taxon>Actinomycetota</taxon>
        <taxon>Actinomycetes</taxon>
        <taxon>Mycobacteriales</taxon>
        <taxon>Nocardiaceae</taxon>
        <taxon>Rhodococcus</taxon>
    </lineage>
</organism>
<comment type="subunit">
    <text evidence="2">Heterodimer of SbcC and SbcD.</text>
</comment>
<reference evidence="7 8" key="1">
    <citation type="submission" date="2023-07" db="EMBL/GenBank/DDBJ databases">
        <authorList>
            <person name="Girao M."/>
            <person name="Carvalho M.F."/>
        </authorList>
    </citation>
    <scope>NUCLEOTIDE SEQUENCE [LARGE SCALE GENOMIC DNA]</scope>
    <source>
        <strain evidence="7 8">YIM65754</strain>
    </source>
</reference>
<dbReference type="EMBL" id="JAUTXY010000009">
    <property type="protein sequence ID" value="MEE2059577.1"/>
    <property type="molecule type" value="Genomic_DNA"/>
</dbReference>
<comment type="caution">
    <text evidence="7">The sequence shown here is derived from an EMBL/GenBank/DDBJ whole genome shotgun (WGS) entry which is preliminary data.</text>
</comment>
<evidence type="ECO:0000256" key="1">
    <source>
        <dbReference type="ARBA" id="ARBA00006930"/>
    </source>
</evidence>
<name>A0ABU7LF88_9NOCA</name>
<comment type="similarity">
    <text evidence="1">Belongs to the SMC family. SbcC subfamily.</text>
</comment>
<dbReference type="Pfam" id="PF13476">
    <property type="entry name" value="AAA_23"/>
    <property type="match status" value="1"/>
</dbReference>
<proteinExistence type="inferred from homology"/>
<dbReference type="Pfam" id="PF13558">
    <property type="entry name" value="SbcC_Walker_B"/>
    <property type="match status" value="1"/>
</dbReference>
<feature type="coiled-coil region" evidence="4">
    <location>
        <begin position="443"/>
        <end position="473"/>
    </location>
</feature>
<sequence>MRLHSIEITAFGPFAGTVAVDFDELGADGLFLLHGQTGAGKTSVLDAVAFALYGTVPGARADGRRLLSDHAPAGAAPQVCLEATIAGRRLRIERSPDFERPKKRGVGTVKQQAKATLTWLDGTGENLSRIPEIGDVVKGLLGMSAEQFFQVVLLPQGEFAKFLRAASDERGKLLERLFDTTRFGDVEQWFRERRGSGAKALAEQQKAVDVLAAKVAAAAGIEAGADAEPVEWAHRLLADAADVRDATAVVHAEARELDRGNRAALDSAIALQERIRRRGEALEMKTLLDAGEPERAAMAVERDAAHRADLIAVLDREAAGAAAESEVARSALDSTAAVLEKSAEGRALLDEVPGQPDDSDRVLIRPRYERWSSEVTKLDSLIDQQRRIDEITCRREVLEKNRQTVAAELEGVVAERAALPDRVAEATAAVAESEKAAASLPGLRDARDRAADALSAARELRSRSAELEELEKASAQRHTDHNLAHEALLEIRARRIAGMAAELAARLVEGDPCEVCGAVEHPSPAQPEPDAATEDDEERAHAVERRAAKALTDARAAVGDATSTVAILRQRSGDTCEDDLAAARAGAVEAHDTAESAAAQLDRRRRAVDDLHARDLALRSREREAETALAAIARDDAVLASEADEIGRRVAAAVDGSESLSAKRERLAALVEAATAWLDARLRVAQVHSVAQKRVREAEIAATEGGFTDLVQARAALRPASRISEIDREIRDAENRRAIVAAVLAEPEIHALTGDEAVDLEAARAVVASGAVALESALAAATEAHRRHTDIATYANRLERAYEALVPLRDEQAELTALADVVAGGGANNRKMSLRSYVLAARLEEVAEAASDRLRRMSGGRYEFVHSDAAGSHGKRGGLGLDIHDEYTGAVRSTKTLSGGESFQASLALALGLADVVAAEAGGVVIDTMFIDEGFGTLDADALDAVMGVLDELRAGGRVVGVVSHVDELRQRIPSRLHVLRGRTGSTVQMVS</sequence>
<keyword evidence="4" id="KW-0175">Coiled coil</keyword>
<feature type="region of interest" description="Disordered" evidence="5">
    <location>
        <begin position="520"/>
        <end position="541"/>
    </location>
</feature>
<dbReference type="RefSeq" id="WP_330134804.1">
    <property type="nucleotide sequence ID" value="NZ_JAUTXY010000009.1"/>
</dbReference>
<evidence type="ECO:0000313" key="8">
    <source>
        <dbReference type="Proteomes" id="UP001336020"/>
    </source>
</evidence>
<dbReference type="PANTHER" id="PTHR32114">
    <property type="entry name" value="ABC TRANSPORTER ABCH.3"/>
    <property type="match status" value="1"/>
</dbReference>
<keyword evidence="8" id="KW-1185">Reference proteome</keyword>
<feature type="domain" description="Rad50/SbcC-type AAA" evidence="6">
    <location>
        <begin position="5"/>
        <end position="180"/>
    </location>
</feature>
<evidence type="ECO:0000256" key="2">
    <source>
        <dbReference type="ARBA" id="ARBA00011322"/>
    </source>
</evidence>
<evidence type="ECO:0000313" key="7">
    <source>
        <dbReference type="EMBL" id="MEE2059577.1"/>
    </source>
</evidence>